<accession>A0A8E2B030</accession>
<dbReference type="Pfam" id="PF18044">
    <property type="entry name" value="zf-CCCH_4"/>
    <property type="match status" value="1"/>
</dbReference>
<dbReference type="GO" id="GO:0004386">
    <property type="term" value="F:helicase activity"/>
    <property type="evidence" value="ECO:0007669"/>
    <property type="project" value="InterPro"/>
</dbReference>
<dbReference type="Pfam" id="PF13087">
    <property type="entry name" value="AAA_12"/>
    <property type="match status" value="1"/>
</dbReference>
<dbReference type="PANTHER" id="PTHR10887:SF341">
    <property type="entry name" value="NFX1-TYPE ZINC FINGER-CONTAINING PROTEIN 1"/>
    <property type="match status" value="1"/>
</dbReference>
<dbReference type="InterPro" id="IPR041677">
    <property type="entry name" value="DNA2/NAM7_AAA_11"/>
</dbReference>
<evidence type="ECO:0000256" key="4">
    <source>
        <dbReference type="ARBA" id="ARBA00022771"/>
    </source>
</evidence>
<feature type="coiled-coil region" evidence="8">
    <location>
        <begin position="1164"/>
        <end position="1191"/>
    </location>
</feature>
<dbReference type="GO" id="GO:0016787">
    <property type="term" value="F:hydrolase activity"/>
    <property type="evidence" value="ECO:0007669"/>
    <property type="project" value="UniProtKB-KW"/>
</dbReference>
<dbReference type="SUPFAM" id="SSF52540">
    <property type="entry name" value="P-loop containing nucleoside triphosphate hydrolases"/>
    <property type="match status" value="1"/>
</dbReference>
<dbReference type="SMART" id="SM00356">
    <property type="entry name" value="ZnF_C3H1"/>
    <property type="match status" value="2"/>
</dbReference>
<dbReference type="InterPro" id="IPR046439">
    <property type="entry name" value="ZF_RZ_dom"/>
</dbReference>
<dbReference type="Pfam" id="PF13086">
    <property type="entry name" value="AAA_11"/>
    <property type="match status" value="2"/>
</dbReference>
<dbReference type="PANTHER" id="PTHR10887">
    <property type="entry name" value="DNA2/NAM7 HELICASE FAMILY"/>
    <property type="match status" value="1"/>
</dbReference>
<reference evidence="12 13" key="1">
    <citation type="submission" date="2016-07" db="EMBL/GenBank/DDBJ databases">
        <title>Draft genome of the white-rot fungus Obba rivulosa 3A-2.</title>
        <authorList>
            <consortium name="DOE Joint Genome Institute"/>
            <person name="Miettinen O."/>
            <person name="Riley R."/>
            <person name="Acob R."/>
            <person name="Barry K."/>
            <person name="Cullen D."/>
            <person name="De Vries R."/>
            <person name="Hainaut M."/>
            <person name="Hatakka A."/>
            <person name="Henrissat B."/>
            <person name="Hilden K."/>
            <person name="Kuo R."/>
            <person name="Labutti K."/>
            <person name="Lipzen A."/>
            <person name="Makela M.R."/>
            <person name="Sandor L."/>
            <person name="Spatafora J.W."/>
            <person name="Grigoriev I.V."/>
            <person name="Hibbett D.S."/>
        </authorList>
    </citation>
    <scope>NUCLEOTIDE SEQUENCE [LARGE SCALE GENOMIC DNA]</scope>
    <source>
        <strain evidence="12 13">3A-2</strain>
    </source>
</reference>
<keyword evidence="2" id="KW-0963">Cytoplasm</keyword>
<evidence type="ECO:0000313" key="12">
    <source>
        <dbReference type="EMBL" id="OCH91424.1"/>
    </source>
</evidence>
<keyword evidence="4 7" id="KW-0863">Zinc-finger</keyword>
<dbReference type="PROSITE" id="PS51981">
    <property type="entry name" value="ZF_RZ"/>
    <property type="match status" value="1"/>
</dbReference>
<keyword evidence="3 7" id="KW-0479">Metal-binding</keyword>
<dbReference type="Pfam" id="PF20173">
    <property type="entry name" value="ZnF_RZ-type"/>
    <property type="match status" value="1"/>
</dbReference>
<feature type="region of interest" description="Disordered" evidence="9">
    <location>
        <begin position="1"/>
        <end position="53"/>
    </location>
</feature>
<protein>
    <submittedName>
        <fullName evidence="12">P-loop containing nucleoside triphosphate hydrolase protein</fullName>
    </submittedName>
</protein>
<dbReference type="Gene3D" id="3.40.50.300">
    <property type="entry name" value="P-loop containing nucleotide triphosphate hydrolases"/>
    <property type="match status" value="3"/>
</dbReference>
<proteinExistence type="predicted"/>
<dbReference type="GO" id="GO:0002376">
    <property type="term" value="P:immune system process"/>
    <property type="evidence" value="ECO:0007669"/>
    <property type="project" value="UniProtKB-KW"/>
</dbReference>
<dbReference type="PROSITE" id="PS50103">
    <property type="entry name" value="ZF_C3H1"/>
    <property type="match status" value="2"/>
</dbReference>
<feature type="domain" description="C3H1-type" evidence="10">
    <location>
        <begin position="2"/>
        <end position="30"/>
    </location>
</feature>
<dbReference type="OrthoDB" id="2423195at2759"/>
<dbReference type="InterPro" id="IPR000571">
    <property type="entry name" value="Znf_CCCH"/>
</dbReference>
<organism evidence="12 13">
    <name type="scientific">Obba rivulosa</name>
    <dbReference type="NCBI Taxonomy" id="1052685"/>
    <lineage>
        <taxon>Eukaryota</taxon>
        <taxon>Fungi</taxon>
        <taxon>Dikarya</taxon>
        <taxon>Basidiomycota</taxon>
        <taxon>Agaricomycotina</taxon>
        <taxon>Agaricomycetes</taxon>
        <taxon>Polyporales</taxon>
        <taxon>Gelatoporiaceae</taxon>
        <taxon>Obba</taxon>
    </lineage>
</organism>
<dbReference type="GO" id="GO:0008270">
    <property type="term" value="F:zinc ion binding"/>
    <property type="evidence" value="ECO:0007669"/>
    <property type="project" value="UniProtKB-KW"/>
</dbReference>
<dbReference type="GO" id="GO:0031048">
    <property type="term" value="P:regulatory ncRNA-mediated heterochromatin formation"/>
    <property type="evidence" value="ECO:0007669"/>
    <property type="project" value="TreeGrafter"/>
</dbReference>
<feature type="region of interest" description="Disordered" evidence="9">
    <location>
        <begin position="1004"/>
        <end position="1042"/>
    </location>
</feature>
<keyword evidence="13" id="KW-1185">Reference proteome</keyword>
<evidence type="ECO:0000259" key="10">
    <source>
        <dbReference type="PROSITE" id="PS50103"/>
    </source>
</evidence>
<keyword evidence="6" id="KW-0391">Immunity</keyword>
<feature type="domain" description="C3H1-type" evidence="10">
    <location>
        <begin position="61"/>
        <end position="84"/>
    </location>
</feature>
<evidence type="ECO:0000256" key="7">
    <source>
        <dbReference type="PROSITE-ProRule" id="PRU00723"/>
    </source>
</evidence>
<feature type="zinc finger region" description="C3H1-type" evidence="7">
    <location>
        <begin position="2"/>
        <end position="30"/>
    </location>
</feature>
<dbReference type="GO" id="GO:0031380">
    <property type="term" value="C:nuclear RNA-directed RNA polymerase complex"/>
    <property type="evidence" value="ECO:0007669"/>
    <property type="project" value="TreeGrafter"/>
</dbReference>
<keyword evidence="5 7" id="KW-0862">Zinc</keyword>
<keyword evidence="8" id="KW-0175">Coiled coil</keyword>
<dbReference type="EMBL" id="KV722385">
    <property type="protein sequence ID" value="OCH91424.1"/>
    <property type="molecule type" value="Genomic_DNA"/>
</dbReference>
<evidence type="ECO:0000256" key="1">
    <source>
        <dbReference type="ARBA" id="ARBA00004496"/>
    </source>
</evidence>
<keyword evidence="12" id="KW-0378">Hydrolase</keyword>
<evidence type="ECO:0000256" key="3">
    <source>
        <dbReference type="ARBA" id="ARBA00022723"/>
    </source>
</evidence>
<dbReference type="InterPro" id="IPR027417">
    <property type="entry name" value="P-loop_NTPase"/>
</dbReference>
<feature type="domain" description="RZ-type" evidence="11">
    <location>
        <begin position="2278"/>
        <end position="2351"/>
    </location>
</feature>
<sequence length="2360" mass="263914">MSQSSEPCRFVSQPGGCRRGNSCRYSHDPGQAGPHRGARARGRGRGASAAPTGRGGVPLGFCNAFWSNGRCDRDFQCRYKHVQNPASLSGEGTASQSGAGPSVVESVVPFLTPAGLAKLSEPGTDGFFSNNASQNQSPAEVHNYLKRFLFDSYRFRTTQDIYGFLSLLGNVSASNEKWVSSIHIVHDESSVQITDRRRRTRIGLLRMNDIICWDPVSMQAGNQRTVLSFQRGYLPLLRYFSSDYVVKSITSHIVNALYNIIMENFDHFCGVITSCMEDAIDVSKTFKDPKTLLSSAKDPIGSQVIICLSKILFECITRFKNAIATHPAIYELVLHLQQWTEAWVAGISSTPPTFDDAFAKTTPQARDHIVRHLTNEVGKLVTIVERKNSELQRAKGKARSAPTLAISGDNAGILAGLENAYEGPGEVRPDGPRHDNDFVNIADIRIAPTHEELTSRHSPFLPGNLYDAPHPHPTESMQRLLDIQFRLLREELTATLRTSIQLVLGDLNVKKGKTRLSDVLQKRGGKYHGYVQGQDTVLFNIYTNAMFSDIIPGPRGISVSLSIDTPPGRARAPQASARATFWESMSSKRLMQGGLVALIWKRGETADVHLGTIATSSRDLSHSAKQDPERLSLKIAFFDPEVELRILHELRRPPSDRHGIKLLVEATVMYESIRPFLEALKVEPEIVPFGRYLVHRPPAFYKSLQISPPAYACIPGFAYQLACLFPADADVQDLRLRVSDPDSVEAARDSLRQSSRLDPSQADAVIEALTRELVLIQGPPGTGKASYICSNLIPILTMLWQSYTGVELLRVLITNKAGPILLIAFTNHALDHMLRSVLDAGITRRIVRLGSRSADETISQFSIETMESAAGKSSLERNSAASRYNLRDVENKIKELMKDVFKPHIDTEDILRNLEIQYPAHFESLSIPPPWISALHRISSAQAGGAQWQTVGRGGRAEEQDDSLYAYWRDGQDLAFISAQIAQMAMYDTRRSQTSQQPIANKYSVLYPEGGPHSPQVQVDIPQPVDENVGSSASSDESDDFYDAEDRPEEMWIHVVDEEDMPATSSSESSTEHDGLHDEIEVNIAESRMRSQAYLQPSDFENIQDFYAAFGCVETPTMPATDRSITDLLDFDVYDIWTMSQAERNRLDKYWTDEVRDHLQETRLLEFEQLRKRHEEALRNYNEARDEGRRQLLRNVDIIGCTTTGAAKLTSLLKGIGPRIMLVEEAGQVLEAHVLGSLVHSVQHLILIGDPLQLRPTVDNYSLSMDHPRGRMVFKFDMSLMERLATSGLPMSQINVQRRMRPAIADLVRTTLYPNLEDHDLVKNYPPVRGLTKNIFFFNHNHKENGGEDDSLSKFNKFEVDMIVDLVKYLLRQGTYSAEGDIVVLCAYLGQLSRLRDALSNEVVVIIDERDQAELDDRNAEVEPEQIEQASVEHVKIPRRVRLRTIDNYQGEEAKIVVLSLVRNSGGSDDDAIHGHTSATRPNIGFLRSKNRTNVALSRAREGLYIFGNAPDLSARSEMWRSIIEQLSHNDCVGDSLPVRCDRHPETVELISKPGQLSRIAPDGGCLRQCDSRLKCGHLCPYKCHSDDPNHLSVACMQRCTRLCVRGHPCNKQCVEQCGNCKTRVRNVELPCGHAAAEVYCYQLDDLSEVFCNVSVTRNLPHCDHLAVMRCSEEITNYMCRESCGGIMPCCGRNCAVSCHQCLALNVPPDHAEGRIARLTHVTHPCQKSLYCGHLCGAPCSQDHTCTTVCKMECRQVCVHARCKSYCSTPCVPCQEPCTWRCAHYACPVPCGSICARLPCDKRCEKVLRCGHRCPSVCGDDCDIQICPTCADQDVRNVVIDVIMQRTLSDLDMSQDTLDEVIITLPTCRHVFTVETLDGVCDMGAYYVWDDKTQVWTGLQAPPDGFQKPPSCPTCRAAITSPRYGRIFKRADLDILENNVAFHMGQSIGNVQMKVEAIPKQALEAQLQEEGRRLLASAANISTKQQKVTQKSQAAILKAKRACPLSLSEIDPLSDKLHGVPATEAKPWKKVVVKLLQAYVDVVKVAHTRSAHAHAWEASFAHLYQKEMDDAIENPMQAPRRPEEHAMRVARMKVGQPPPRADKRFLVEAFWVTITLRLTLAGLAGTWLDAIGTSQYPSENRRLWAMYIFFLLRSCAADAAIALEITKESESHRQQTRTSLLIMRIELEQFRFNMEMMRQNRTFLENRDRLLERAQKMQGEASQYVKTVVTEHRRARRQRLTEEEMWLTDNFTGPANVILEEWGAVDRSIRMDTFYQPLSLDEMTSVVKGLDFSHAGHFYKCPNGHTFVIADCGGAAETSYCPECGQEIGGTGHRLLPSNSRAVEFEEIARGLGASGNPWG</sequence>
<dbReference type="InterPro" id="IPR041679">
    <property type="entry name" value="DNA2/NAM7-like_C"/>
</dbReference>
<dbReference type="CDD" id="cd18808">
    <property type="entry name" value="SF1_C_Upf1"/>
    <property type="match status" value="1"/>
</dbReference>
<dbReference type="Proteomes" id="UP000250043">
    <property type="component" value="Unassembled WGS sequence"/>
</dbReference>
<dbReference type="InterPro" id="IPR041367">
    <property type="entry name" value="Znf-CCCH_4"/>
</dbReference>
<evidence type="ECO:0000256" key="5">
    <source>
        <dbReference type="ARBA" id="ARBA00022833"/>
    </source>
</evidence>
<gene>
    <name evidence="12" type="ORF">OBBRIDRAFT_728790</name>
</gene>
<evidence type="ECO:0000256" key="2">
    <source>
        <dbReference type="ARBA" id="ARBA00022490"/>
    </source>
</evidence>
<dbReference type="InterPro" id="IPR047187">
    <property type="entry name" value="SF1_C_Upf1"/>
</dbReference>
<evidence type="ECO:0000256" key="9">
    <source>
        <dbReference type="SAM" id="MobiDB-lite"/>
    </source>
</evidence>
<evidence type="ECO:0000256" key="6">
    <source>
        <dbReference type="ARBA" id="ARBA00022859"/>
    </source>
</evidence>
<dbReference type="GO" id="GO:0005737">
    <property type="term" value="C:cytoplasm"/>
    <property type="evidence" value="ECO:0007669"/>
    <property type="project" value="UniProtKB-SubCell"/>
</dbReference>
<evidence type="ECO:0000256" key="8">
    <source>
        <dbReference type="SAM" id="Coils"/>
    </source>
</evidence>
<evidence type="ECO:0000313" key="13">
    <source>
        <dbReference type="Proteomes" id="UP000250043"/>
    </source>
</evidence>
<evidence type="ECO:0000259" key="11">
    <source>
        <dbReference type="PROSITE" id="PS51981"/>
    </source>
</evidence>
<dbReference type="InterPro" id="IPR045055">
    <property type="entry name" value="DNA2/NAM7-like"/>
</dbReference>
<comment type="subcellular location">
    <subcellularLocation>
        <location evidence="1">Cytoplasm</location>
    </subcellularLocation>
</comment>
<name>A0A8E2B030_9APHY</name>
<feature type="zinc finger region" description="C3H1-type" evidence="7">
    <location>
        <begin position="61"/>
        <end position="84"/>
    </location>
</feature>